<dbReference type="AlphaFoldDB" id="A0A8S9X062"/>
<name>A0A8S9X062_APOLU</name>
<evidence type="ECO:0000256" key="1">
    <source>
        <dbReference type="SAM" id="Phobius"/>
    </source>
</evidence>
<sequence>MTDIHFAFRLQDLSVPLMDSIHIDGSSKYHGGNCKIATTCRGNSQVPMSRFQYIADLMGELTGFWDGIPRRPYSAIKNTRYLTKTTNCKLLGWLTELLVSLFFLVYCTTYSKN</sequence>
<feature type="transmembrane region" description="Helical" evidence="1">
    <location>
        <begin position="90"/>
        <end position="111"/>
    </location>
</feature>
<keyword evidence="3" id="KW-1185">Reference proteome</keyword>
<keyword evidence="1" id="KW-0472">Membrane</keyword>
<proteinExistence type="predicted"/>
<protein>
    <submittedName>
        <fullName evidence="2">Uncharacterized protein</fullName>
    </submittedName>
</protein>
<keyword evidence="1" id="KW-0812">Transmembrane</keyword>
<comment type="caution">
    <text evidence="2">The sequence shown here is derived from an EMBL/GenBank/DDBJ whole genome shotgun (WGS) entry which is preliminary data.</text>
</comment>
<keyword evidence="1" id="KW-1133">Transmembrane helix</keyword>
<reference evidence="2" key="1">
    <citation type="journal article" date="2021" name="Mol. Ecol. Resour.">
        <title>Apolygus lucorum genome provides insights into omnivorousness and mesophyll feeding.</title>
        <authorList>
            <person name="Liu Y."/>
            <person name="Liu H."/>
            <person name="Wang H."/>
            <person name="Huang T."/>
            <person name="Liu B."/>
            <person name="Yang B."/>
            <person name="Yin L."/>
            <person name="Li B."/>
            <person name="Zhang Y."/>
            <person name="Zhang S."/>
            <person name="Jiang F."/>
            <person name="Zhang X."/>
            <person name="Ren Y."/>
            <person name="Wang B."/>
            <person name="Wang S."/>
            <person name="Lu Y."/>
            <person name="Wu K."/>
            <person name="Fan W."/>
            <person name="Wang G."/>
        </authorList>
    </citation>
    <scope>NUCLEOTIDE SEQUENCE</scope>
    <source>
        <strain evidence="2">12Hb</strain>
    </source>
</reference>
<dbReference type="EMBL" id="WIXP02000012">
    <property type="protein sequence ID" value="KAF6201864.1"/>
    <property type="molecule type" value="Genomic_DNA"/>
</dbReference>
<accession>A0A8S9X062</accession>
<evidence type="ECO:0000313" key="2">
    <source>
        <dbReference type="EMBL" id="KAF6201864.1"/>
    </source>
</evidence>
<evidence type="ECO:0000313" key="3">
    <source>
        <dbReference type="Proteomes" id="UP000466442"/>
    </source>
</evidence>
<organism evidence="2 3">
    <name type="scientific">Apolygus lucorum</name>
    <name type="common">Small green plant bug</name>
    <name type="synonym">Lygocoris lucorum</name>
    <dbReference type="NCBI Taxonomy" id="248454"/>
    <lineage>
        <taxon>Eukaryota</taxon>
        <taxon>Metazoa</taxon>
        <taxon>Ecdysozoa</taxon>
        <taxon>Arthropoda</taxon>
        <taxon>Hexapoda</taxon>
        <taxon>Insecta</taxon>
        <taxon>Pterygota</taxon>
        <taxon>Neoptera</taxon>
        <taxon>Paraneoptera</taxon>
        <taxon>Hemiptera</taxon>
        <taxon>Heteroptera</taxon>
        <taxon>Panheteroptera</taxon>
        <taxon>Cimicomorpha</taxon>
        <taxon>Miridae</taxon>
        <taxon>Mirini</taxon>
        <taxon>Apolygus</taxon>
    </lineage>
</organism>
<gene>
    <name evidence="2" type="ORF">GE061_004260</name>
</gene>
<dbReference type="Proteomes" id="UP000466442">
    <property type="component" value="Linkage Group LG12"/>
</dbReference>